<comment type="caution">
    <text evidence="3">The sequence shown here is derived from an EMBL/GenBank/DDBJ whole genome shotgun (WGS) entry which is preliminary data.</text>
</comment>
<dbReference type="Proteomes" id="UP000622405">
    <property type="component" value="Unassembled WGS sequence"/>
</dbReference>
<dbReference type="EMBL" id="WJBE01000003">
    <property type="protein sequence ID" value="MBC3898904.1"/>
    <property type="molecule type" value="Genomic_DNA"/>
</dbReference>
<gene>
    <name evidence="3" type="ORF">GH811_04665</name>
</gene>
<evidence type="ECO:0000313" key="4">
    <source>
        <dbReference type="Proteomes" id="UP000622405"/>
    </source>
</evidence>
<dbReference type="InterPro" id="IPR005543">
    <property type="entry name" value="PASTA_dom"/>
</dbReference>
<keyword evidence="4" id="KW-1185">Reference proteome</keyword>
<organism evidence="3 4">
    <name type="scientific">Acetobacterium malicum</name>
    <dbReference type="NCBI Taxonomy" id="52692"/>
    <lineage>
        <taxon>Bacteria</taxon>
        <taxon>Bacillati</taxon>
        <taxon>Bacillota</taxon>
        <taxon>Clostridia</taxon>
        <taxon>Eubacteriales</taxon>
        <taxon>Eubacteriaceae</taxon>
        <taxon>Acetobacterium</taxon>
    </lineage>
</organism>
<evidence type="ECO:0000313" key="3">
    <source>
        <dbReference type="EMBL" id="MBC3898904.1"/>
    </source>
</evidence>
<evidence type="ECO:0000259" key="2">
    <source>
        <dbReference type="PROSITE" id="PS51178"/>
    </source>
</evidence>
<dbReference type="Pfam" id="PF03793">
    <property type="entry name" value="PASTA"/>
    <property type="match status" value="1"/>
</dbReference>
<protein>
    <submittedName>
        <fullName evidence="3">PASTA domain-containing protein</fullName>
    </submittedName>
</protein>
<dbReference type="RefSeq" id="WP_186893497.1">
    <property type="nucleotide sequence ID" value="NZ_WJBE01000003.1"/>
</dbReference>
<dbReference type="PROSITE" id="PS51178">
    <property type="entry name" value="PASTA"/>
    <property type="match status" value="1"/>
</dbReference>
<accession>A0ABR6YUQ9</accession>
<proteinExistence type="predicted"/>
<sequence length="284" mass="31946">MANWNKLAKNGKKVVKNGKVVVEMIAPFAPTILPFMGKVGNEYLDKQKNRVKIPDFKDVHIAEALRVLKNELNLTPISAIANPSLVYADESENEVMYSEPRFGSRVNPGTTVKVYYLTQEVIDKSKKLLENVAQEFKVPRVIGLNIYEAREDLEKIGLKVAVKLEKPSLKLVSKEDGQVTRVTYPNDQKISSKLKTGDRVLVYYVNVEVILKSRSIKVKKEKDRHEIINKIGTVTKDISKSICSEAVDTPKKVVKKIGKPFAKKKLSSDKNKRNHKASPSDSKS</sequence>
<feature type="domain" description="PASTA" evidence="2">
    <location>
        <begin position="47"/>
        <end position="118"/>
    </location>
</feature>
<feature type="region of interest" description="Disordered" evidence="1">
    <location>
        <begin position="258"/>
        <end position="284"/>
    </location>
</feature>
<reference evidence="3 4" key="1">
    <citation type="journal article" date="2020" name="mSystems">
        <title>Defining Genomic and Predicted Metabolic Features of the Acetobacterium Genus.</title>
        <authorList>
            <person name="Ross D.E."/>
            <person name="Marshall C.W."/>
            <person name="Gulliver D."/>
            <person name="May H.D."/>
            <person name="Norman R.S."/>
        </authorList>
    </citation>
    <scope>NUCLEOTIDE SEQUENCE [LARGE SCALE GENOMIC DNA]</scope>
    <source>
        <strain evidence="3 4">DSM 4132</strain>
    </source>
</reference>
<name>A0ABR6YUQ9_9FIRM</name>
<evidence type="ECO:0000256" key="1">
    <source>
        <dbReference type="SAM" id="MobiDB-lite"/>
    </source>
</evidence>